<accession>A0ABQ6M488</accession>
<reference evidence="1 2" key="1">
    <citation type="journal article" date="2023" name="Commun. Biol.">
        <title>Genome analysis of Parmales, the sister group of diatoms, reveals the evolutionary specialization of diatoms from phago-mixotrophs to photoautotrophs.</title>
        <authorList>
            <person name="Ban H."/>
            <person name="Sato S."/>
            <person name="Yoshikawa S."/>
            <person name="Yamada K."/>
            <person name="Nakamura Y."/>
            <person name="Ichinomiya M."/>
            <person name="Sato N."/>
            <person name="Blanc-Mathieu R."/>
            <person name="Endo H."/>
            <person name="Kuwata A."/>
            <person name="Ogata H."/>
        </authorList>
    </citation>
    <scope>NUCLEOTIDE SEQUENCE [LARGE SCALE GENOMIC DNA]</scope>
</reference>
<evidence type="ECO:0000313" key="1">
    <source>
        <dbReference type="EMBL" id="GMI19196.1"/>
    </source>
</evidence>
<protein>
    <submittedName>
        <fullName evidence="1">Uncharacterized protein</fullName>
    </submittedName>
</protein>
<dbReference type="EMBL" id="BRYB01001146">
    <property type="protein sequence ID" value="GMI19196.1"/>
    <property type="molecule type" value="Genomic_DNA"/>
</dbReference>
<dbReference type="Proteomes" id="UP001165060">
    <property type="component" value="Unassembled WGS sequence"/>
</dbReference>
<gene>
    <name evidence="1" type="ORF">TeGR_g13037</name>
</gene>
<organism evidence="1 2">
    <name type="scientific">Tetraparma gracilis</name>
    <dbReference type="NCBI Taxonomy" id="2962635"/>
    <lineage>
        <taxon>Eukaryota</taxon>
        <taxon>Sar</taxon>
        <taxon>Stramenopiles</taxon>
        <taxon>Ochrophyta</taxon>
        <taxon>Bolidophyceae</taxon>
        <taxon>Parmales</taxon>
        <taxon>Triparmaceae</taxon>
        <taxon>Tetraparma</taxon>
    </lineage>
</organism>
<sequence length="126" mass="13512">MKAELASLRRELAEEARLSDDGRATAGLIADSPRAGGGLGGYIMSLKKENVKALTGGMSGEVFETMNMLVSYVMKGDAGAGTGVGEEQRVEVPMGALQQLCLWQLVLGYRLREEEATGEYKERAGR</sequence>
<evidence type="ECO:0000313" key="2">
    <source>
        <dbReference type="Proteomes" id="UP001165060"/>
    </source>
</evidence>
<comment type="caution">
    <text evidence="1">The sequence shown here is derived from an EMBL/GenBank/DDBJ whole genome shotgun (WGS) entry which is preliminary data.</text>
</comment>
<proteinExistence type="predicted"/>
<keyword evidence="2" id="KW-1185">Reference proteome</keyword>
<dbReference type="Pfam" id="PF05542">
    <property type="entry name" value="DUF760"/>
    <property type="match status" value="1"/>
</dbReference>
<dbReference type="InterPro" id="IPR008479">
    <property type="entry name" value="DUF760"/>
</dbReference>
<dbReference type="PANTHER" id="PTHR33598:SF4">
    <property type="entry name" value="OS02G0833400 PROTEIN"/>
    <property type="match status" value="1"/>
</dbReference>
<dbReference type="PANTHER" id="PTHR33598">
    <property type="entry name" value="OS02G0833400 PROTEIN"/>
    <property type="match status" value="1"/>
</dbReference>
<name>A0ABQ6M488_9STRA</name>